<organism evidence="1 2">
    <name type="scientific">Natronococcus jeotgali DSM 18795</name>
    <dbReference type="NCBI Taxonomy" id="1227498"/>
    <lineage>
        <taxon>Archaea</taxon>
        <taxon>Methanobacteriati</taxon>
        <taxon>Methanobacteriota</taxon>
        <taxon>Stenosarchaea group</taxon>
        <taxon>Halobacteria</taxon>
        <taxon>Halobacteriales</taxon>
        <taxon>Natrialbaceae</taxon>
        <taxon>Natronococcus</taxon>
    </lineage>
</organism>
<evidence type="ECO:0000313" key="2">
    <source>
        <dbReference type="Proteomes" id="UP000011531"/>
    </source>
</evidence>
<name>L9WXS7_9EURY</name>
<reference evidence="1 2" key="1">
    <citation type="journal article" date="2014" name="PLoS Genet.">
        <title>Phylogenetically driven sequencing of extremely halophilic archaea reveals strategies for static and dynamic osmo-response.</title>
        <authorList>
            <person name="Becker E.A."/>
            <person name="Seitzer P.M."/>
            <person name="Tritt A."/>
            <person name="Larsen D."/>
            <person name="Krusor M."/>
            <person name="Yao A.I."/>
            <person name="Wu D."/>
            <person name="Madern D."/>
            <person name="Eisen J.A."/>
            <person name="Darling A.E."/>
            <person name="Facciotti M.T."/>
        </authorList>
    </citation>
    <scope>NUCLEOTIDE SEQUENCE [LARGE SCALE GENOMIC DNA]</scope>
    <source>
        <strain evidence="1 2">DSM 18795</strain>
    </source>
</reference>
<accession>L9WXS7</accession>
<dbReference type="RefSeq" id="WP_008425962.1">
    <property type="nucleotide sequence ID" value="NZ_AOIA01000148.1"/>
</dbReference>
<proteinExistence type="predicted"/>
<dbReference type="OrthoDB" id="169065at2157"/>
<dbReference type="Proteomes" id="UP000011531">
    <property type="component" value="Unassembled WGS sequence"/>
</dbReference>
<dbReference type="AlphaFoldDB" id="L9WXS7"/>
<gene>
    <name evidence="1" type="ORF">C492_17830</name>
</gene>
<protein>
    <submittedName>
        <fullName evidence="1">Uncharacterized protein</fullName>
    </submittedName>
</protein>
<comment type="caution">
    <text evidence="1">The sequence shown here is derived from an EMBL/GenBank/DDBJ whole genome shotgun (WGS) entry which is preliminary data.</text>
</comment>
<evidence type="ECO:0000313" key="1">
    <source>
        <dbReference type="EMBL" id="ELY53158.1"/>
    </source>
</evidence>
<sequence length="73" mass="8547">MTDSRPSAGNVQWGWRCPRCDTDVAVARNPRTGTFSWECEEPDCVAVGFGFRSRRRARLGVLEYRERYRSVYR</sequence>
<dbReference type="EMBL" id="AOIA01000148">
    <property type="protein sequence ID" value="ELY53158.1"/>
    <property type="molecule type" value="Genomic_DNA"/>
</dbReference>
<keyword evidence="2" id="KW-1185">Reference proteome</keyword>